<evidence type="ECO:0000313" key="2">
    <source>
        <dbReference type="EMBL" id="MBW2937226.1"/>
    </source>
</evidence>
<evidence type="ECO:0000256" key="1">
    <source>
        <dbReference type="SAM" id="Phobius"/>
    </source>
</evidence>
<dbReference type="Proteomes" id="UP001138686">
    <property type="component" value="Unassembled WGS sequence"/>
</dbReference>
<evidence type="ECO:0000313" key="3">
    <source>
        <dbReference type="Proteomes" id="UP001138686"/>
    </source>
</evidence>
<protein>
    <submittedName>
        <fullName evidence="2">AtpZ/AtpI family protein</fullName>
    </submittedName>
</protein>
<comment type="caution">
    <text evidence="2">The sequence shown here is derived from an EMBL/GenBank/DDBJ whole genome shotgun (WGS) entry which is preliminary data.</text>
</comment>
<keyword evidence="3" id="KW-1185">Reference proteome</keyword>
<keyword evidence="1" id="KW-0472">Membrane</keyword>
<dbReference type="Pfam" id="PF09527">
    <property type="entry name" value="ATPase_gene1"/>
    <property type="match status" value="1"/>
</dbReference>
<sequence length="52" mass="5614">MIAVIAMGCYGGVKLDEKFPNKYSVFTIVCSLLSVGIATYIAIRQVGNDSKK</sequence>
<accession>A0A9X1FMD0</accession>
<reference evidence="2" key="1">
    <citation type="submission" date="2021-07" db="EMBL/GenBank/DDBJ databases">
        <title>Aureisphaera sp. CAU 1614 isolated from sea sediment.</title>
        <authorList>
            <person name="Kim W."/>
        </authorList>
    </citation>
    <scope>NUCLEOTIDE SEQUENCE</scope>
    <source>
        <strain evidence="2">CAU 1614</strain>
    </source>
</reference>
<dbReference type="EMBL" id="JAHWDP010000001">
    <property type="protein sequence ID" value="MBW2937226.1"/>
    <property type="molecule type" value="Genomic_DNA"/>
</dbReference>
<dbReference type="AlphaFoldDB" id="A0A9X1FMD0"/>
<proteinExistence type="predicted"/>
<feature type="transmembrane region" description="Helical" evidence="1">
    <location>
        <begin position="23"/>
        <end position="43"/>
    </location>
</feature>
<dbReference type="InterPro" id="IPR032820">
    <property type="entry name" value="ATPase_put"/>
</dbReference>
<organism evidence="2 3">
    <name type="scientific">Halomarinibacterium sedimenti</name>
    <dbReference type="NCBI Taxonomy" id="2857106"/>
    <lineage>
        <taxon>Bacteria</taxon>
        <taxon>Pseudomonadati</taxon>
        <taxon>Bacteroidota</taxon>
        <taxon>Flavobacteriia</taxon>
        <taxon>Flavobacteriales</taxon>
        <taxon>Flavobacteriaceae</taxon>
        <taxon>Halomarinibacterium</taxon>
    </lineage>
</organism>
<gene>
    <name evidence="2" type="ORF">KXJ69_03860</name>
</gene>
<name>A0A9X1FMD0_9FLAO</name>
<keyword evidence="1" id="KW-1133">Transmembrane helix</keyword>
<keyword evidence="1" id="KW-0812">Transmembrane</keyword>